<protein>
    <submittedName>
        <fullName evidence="3">Amidohydrolase</fullName>
        <ecNumber evidence="3">3.5.-.-</ecNumber>
    </submittedName>
</protein>
<dbReference type="SUPFAM" id="SSF51556">
    <property type="entry name" value="Metallo-dependent hydrolases"/>
    <property type="match status" value="1"/>
</dbReference>
<gene>
    <name evidence="3" type="ORF">ACFOKA_14890</name>
</gene>
<dbReference type="Gene3D" id="3.20.20.140">
    <property type="entry name" value="Metal-dependent hydrolases"/>
    <property type="match status" value="2"/>
</dbReference>
<dbReference type="PANTHER" id="PTHR22642">
    <property type="entry name" value="IMIDAZOLONEPROPIONASE"/>
    <property type="match status" value="1"/>
</dbReference>
<feature type="chain" id="PRO_5046084230" evidence="1">
    <location>
        <begin position="24"/>
        <end position="670"/>
    </location>
</feature>
<dbReference type="Gene3D" id="3.10.310.70">
    <property type="match status" value="1"/>
</dbReference>
<feature type="domain" description="Amidohydrolase 3" evidence="2">
    <location>
        <begin position="411"/>
        <end position="663"/>
    </location>
</feature>
<name>A0ABV7D882_9PROT</name>
<feature type="signal peptide" evidence="1">
    <location>
        <begin position="1"/>
        <end position="23"/>
    </location>
</feature>
<evidence type="ECO:0000313" key="3">
    <source>
        <dbReference type="EMBL" id="MFC3053197.1"/>
    </source>
</evidence>
<reference evidence="4" key="1">
    <citation type="journal article" date="2019" name="Int. J. Syst. Evol. Microbiol.">
        <title>The Global Catalogue of Microorganisms (GCM) 10K type strain sequencing project: providing services to taxonomists for standard genome sequencing and annotation.</title>
        <authorList>
            <consortium name="The Broad Institute Genomics Platform"/>
            <consortium name="The Broad Institute Genome Sequencing Center for Infectious Disease"/>
            <person name="Wu L."/>
            <person name="Ma J."/>
        </authorList>
    </citation>
    <scope>NUCLEOTIDE SEQUENCE [LARGE SCALE GENOMIC DNA]</scope>
    <source>
        <strain evidence="4">KCTC 62164</strain>
    </source>
</reference>
<comment type="caution">
    <text evidence="3">The sequence shown here is derived from an EMBL/GenBank/DDBJ whole genome shotgun (WGS) entry which is preliminary data.</text>
</comment>
<dbReference type="Pfam" id="PF07969">
    <property type="entry name" value="Amidohydro_3"/>
    <property type="match status" value="2"/>
</dbReference>
<dbReference type="GO" id="GO:0016787">
    <property type="term" value="F:hydrolase activity"/>
    <property type="evidence" value="ECO:0007669"/>
    <property type="project" value="UniProtKB-KW"/>
</dbReference>
<dbReference type="Proteomes" id="UP001595444">
    <property type="component" value="Unassembled WGS sequence"/>
</dbReference>
<dbReference type="RefSeq" id="WP_194212899.1">
    <property type="nucleotide sequence ID" value="NZ_CP061205.1"/>
</dbReference>
<proteinExistence type="predicted"/>
<dbReference type="InterPro" id="IPR032466">
    <property type="entry name" value="Metal_Hydrolase"/>
</dbReference>
<dbReference type="InterPro" id="IPR011059">
    <property type="entry name" value="Metal-dep_hydrolase_composite"/>
</dbReference>
<accession>A0ABV7D882</accession>
<keyword evidence="4" id="KW-1185">Reference proteome</keyword>
<dbReference type="PANTHER" id="PTHR22642:SF2">
    <property type="entry name" value="PROTEIN LONG AFTER FAR-RED 3"/>
    <property type="match status" value="1"/>
</dbReference>
<evidence type="ECO:0000256" key="1">
    <source>
        <dbReference type="SAM" id="SignalP"/>
    </source>
</evidence>
<evidence type="ECO:0000313" key="4">
    <source>
        <dbReference type="Proteomes" id="UP001595444"/>
    </source>
</evidence>
<dbReference type="InterPro" id="IPR013108">
    <property type="entry name" value="Amidohydro_3"/>
</dbReference>
<dbReference type="Gene3D" id="2.30.40.10">
    <property type="entry name" value="Urease, subunit C, domain 1"/>
    <property type="match status" value="2"/>
</dbReference>
<feature type="domain" description="Amidohydrolase 3" evidence="2">
    <location>
        <begin position="79"/>
        <end position="347"/>
    </location>
</feature>
<organism evidence="3 4">
    <name type="scientific">Kordiimonas pumila</name>
    <dbReference type="NCBI Taxonomy" id="2161677"/>
    <lineage>
        <taxon>Bacteria</taxon>
        <taxon>Pseudomonadati</taxon>
        <taxon>Pseudomonadota</taxon>
        <taxon>Alphaproteobacteria</taxon>
        <taxon>Kordiimonadales</taxon>
        <taxon>Kordiimonadaceae</taxon>
        <taxon>Kordiimonas</taxon>
    </lineage>
</organism>
<evidence type="ECO:0000259" key="2">
    <source>
        <dbReference type="Pfam" id="PF07969"/>
    </source>
</evidence>
<dbReference type="EMBL" id="JBHRSL010000011">
    <property type="protein sequence ID" value="MFC3053197.1"/>
    <property type="molecule type" value="Genomic_DNA"/>
</dbReference>
<dbReference type="SUPFAM" id="SSF51338">
    <property type="entry name" value="Composite domain of metallo-dependent hydrolases"/>
    <property type="match status" value="1"/>
</dbReference>
<keyword evidence="1" id="KW-0732">Signal</keyword>
<dbReference type="EC" id="3.5.-.-" evidence="3"/>
<sequence>MKKYNTLYIVTCILALCLNGCSAQQEPPLVADLILTNGYIYTANEAHTVTEAIAIKGNSIIATGTSEDIAQHKGPNTLVRDLEGKMVMPGLHDMHIHALGSVRPDMCDLDASVYSLAELVPVIQECIRTYNIPDGEWVPVLQWNPFEGNQPSTQYPTIRAALDAASSTHPIIMWGNDGHHGAVNSLALQSPAIPINAETLKTTYAAHKSLIAVDDRGEPTGGMMEGARNIVRADMDNDMLGVSSPSSSLMPRVAAKMAETGITSIQDAAVTEAILDHYLWLAENGGLTFRLRTALVAHPDSKNPDSDTAAKTAIDELKKLRHKADGAKYIDTSAMKIFADGVLEGNPRADPPSLPNAAMIDGYEQPLFNLDPETGETDVIGYVDFQSPHCQEVQRNPDVFNTLNAITNFKQKHGYAPSRCIKQYGHLAQPETVIKALVREATEAGYHVHIHAIADRAVKVSADAFEAVAEQAKSKGLTQSIAHLQIGKKEDVERLSKLGTFVAFTYVWASPLPDYEMTVIPFIDKVSGRNDLYNPAHSYIKEAYPFKSVLEAGGIPVFGSDAPVGSRDPMPFVSMATAVTREAGGIVLNATERLNIHQAIASYTRSSAKMMAHADTLGTLDAGMQADLIILDRNIVQLAEKGQPEAIAGTKVLTTIFDGHIIYDANSVDQ</sequence>
<keyword evidence="3" id="KW-0378">Hydrolase</keyword>